<feature type="compositionally biased region" description="Basic and acidic residues" evidence="1">
    <location>
        <begin position="1"/>
        <end position="16"/>
    </location>
</feature>
<feature type="compositionally biased region" description="Low complexity" evidence="1">
    <location>
        <begin position="129"/>
        <end position="147"/>
    </location>
</feature>
<evidence type="ECO:0000313" key="4">
    <source>
        <dbReference type="Proteomes" id="UP000694542"/>
    </source>
</evidence>
<dbReference type="PANTHER" id="PTHR12277:SF69">
    <property type="entry name" value="PROTEIN ABHD12B"/>
    <property type="match status" value="1"/>
</dbReference>
<feature type="compositionally biased region" description="Basic residues" evidence="1">
    <location>
        <begin position="119"/>
        <end position="128"/>
    </location>
</feature>
<dbReference type="Proteomes" id="UP000694542">
    <property type="component" value="Chromosome 8"/>
</dbReference>
<dbReference type="AlphaFoldDB" id="A0A8C0RXI1"/>
<evidence type="ECO:0000256" key="1">
    <source>
        <dbReference type="SAM" id="MobiDB-lite"/>
    </source>
</evidence>
<feature type="region of interest" description="Disordered" evidence="1">
    <location>
        <begin position="89"/>
        <end position="150"/>
    </location>
</feature>
<dbReference type="Pfam" id="PF12146">
    <property type="entry name" value="Hydrolase_4"/>
    <property type="match status" value="1"/>
</dbReference>
<feature type="domain" description="Serine aminopeptidase S33" evidence="2">
    <location>
        <begin position="276"/>
        <end position="399"/>
    </location>
</feature>
<feature type="compositionally biased region" description="Basic residues" evidence="1">
    <location>
        <begin position="23"/>
        <end position="42"/>
    </location>
</feature>
<dbReference type="SUPFAM" id="SSF53474">
    <property type="entry name" value="alpha/beta-Hydrolases"/>
    <property type="match status" value="1"/>
</dbReference>
<feature type="region of interest" description="Disordered" evidence="1">
    <location>
        <begin position="1"/>
        <end position="43"/>
    </location>
</feature>
<dbReference type="Ensembl" id="ENSCAFT00040008096.1">
    <property type="protein sequence ID" value="ENSCAFP00040007059.1"/>
    <property type="gene ID" value="ENSCAFG00040004233.1"/>
</dbReference>
<reference evidence="3" key="2">
    <citation type="submission" date="2025-08" db="UniProtKB">
        <authorList>
            <consortium name="Ensembl"/>
        </authorList>
    </citation>
    <scope>IDENTIFICATION</scope>
</reference>
<evidence type="ECO:0000259" key="2">
    <source>
        <dbReference type="Pfam" id="PF12146"/>
    </source>
</evidence>
<dbReference type="InterPro" id="IPR029058">
    <property type="entry name" value="AB_hydrolase_fold"/>
</dbReference>
<protein>
    <recommendedName>
        <fullName evidence="2">Serine aminopeptidase S33 domain-containing protein</fullName>
    </recommendedName>
</protein>
<reference evidence="3" key="1">
    <citation type="submission" date="2018-10" db="EMBL/GenBank/DDBJ databases">
        <title>De novo assembly of a Great Dane genome.</title>
        <authorList>
            <person name="Kidd J.M."/>
            <person name="Pendleton A.L."/>
            <person name="Shen F."/>
            <person name="Emery S."/>
        </authorList>
    </citation>
    <scope>NUCLEOTIDE SEQUENCE [LARGE SCALE GENOMIC DNA]</scope>
    <source>
        <strain evidence="3">Great Dane</strain>
    </source>
</reference>
<name>A0A8C0RXI1_CANLF</name>
<feature type="compositionally biased region" description="Basic residues" evidence="1">
    <location>
        <begin position="99"/>
        <end position="108"/>
    </location>
</feature>
<evidence type="ECO:0000313" key="3">
    <source>
        <dbReference type="Ensembl" id="ENSCAFP00040007059.1"/>
    </source>
</evidence>
<dbReference type="Gene3D" id="3.40.50.1820">
    <property type="entry name" value="alpha/beta hydrolase"/>
    <property type="match status" value="1"/>
</dbReference>
<accession>A0A8C0RXI1</accession>
<organism evidence="3 4">
    <name type="scientific">Canis lupus familiaris</name>
    <name type="common">Dog</name>
    <name type="synonym">Canis familiaris</name>
    <dbReference type="NCBI Taxonomy" id="9615"/>
    <lineage>
        <taxon>Eukaryota</taxon>
        <taxon>Metazoa</taxon>
        <taxon>Chordata</taxon>
        <taxon>Craniata</taxon>
        <taxon>Vertebrata</taxon>
        <taxon>Euteleostomi</taxon>
        <taxon>Mammalia</taxon>
        <taxon>Eutheria</taxon>
        <taxon>Laurasiatheria</taxon>
        <taxon>Carnivora</taxon>
        <taxon>Caniformia</taxon>
        <taxon>Canidae</taxon>
        <taxon>Canis</taxon>
    </lineage>
</organism>
<dbReference type="PANTHER" id="PTHR12277">
    <property type="entry name" value="ALPHA/BETA HYDROLASE DOMAIN-CONTAINING PROTEIN"/>
    <property type="match status" value="1"/>
</dbReference>
<dbReference type="InterPro" id="IPR022742">
    <property type="entry name" value="Hydrolase_4"/>
</dbReference>
<sequence length="497" mass="54955">MGGEGRRGREGGREGGCRTWGGSRKRQKGQRKRKRAGHRRGRQGCFVQTFRGLVSDFGFTTCPVRAPGHPAGRAHTREVTRKVKGCAASWEGGAAPGSRARRAPRGRARAGAGGGAGRGRARRPRRRLGSGSARPGLRGAARPGSARRGMDADAQGCVASWWAMVVRNLRSFPHSCSTLGRKIASLYHSFTSKPLKEHIFPPLMNMLIFFNFFKAPFLVDLKKPELKIPHTVNFYIRVEPGVILGIWHTVPSCWGKDAKGKDCGWYEAALHDGNPIIVYLHGSAEHRAAPHRLELVKVLSDGGFHVLSVDYRGFGDSTGKPTEEGLTSDAVCVYEWTKARSGTTPVCLWGHSLGTGVATNAAKVLEEKGFPVDAIILEAPFTNIWVASINYPLLKIYRKLPGFLRTLMDALRKDKIVFPNDENVKCLSSPLLIIHGEDDNTVPLEFGKELYEIAHNAYRNKERVKMVIFPSGFQHNFLCRNPTLLKTVRDFLSKQWA</sequence>
<proteinExistence type="predicted"/>